<dbReference type="RefSeq" id="WP_311578823.1">
    <property type="nucleotide sequence ID" value="NZ_JAVRIF010000002.1"/>
</dbReference>
<organism evidence="1 2">
    <name type="scientific">Thalassotalea castellviae</name>
    <dbReference type="NCBI Taxonomy" id="3075612"/>
    <lineage>
        <taxon>Bacteria</taxon>
        <taxon>Pseudomonadati</taxon>
        <taxon>Pseudomonadota</taxon>
        <taxon>Gammaproteobacteria</taxon>
        <taxon>Alteromonadales</taxon>
        <taxon>Colwelliaceae</taxon>
        <taxon>Thalassotalea</taxon>
    </lineage>
</organism>
<evidence type="ECO:0008006" key="3">
    <source>
        <dbReference type="Google" id="ProtNLM"/>
    </source>
</evidence>
<gene>
    <name evidence="1" type="ORF">RM573_06225</name>
</gene>
<protein>
    <recommendedName>
        <fullName evidence="3">Class II aldolase/adducin N-terminal domain-containing protein</fullName>
    </recommendedName>
</protein>
<dbReference type="EMBL" id="JAVRIF010000002">
    <property type="protein sequence ID" value="MDT0603186.1"/>
    <property type="molecule type" value="Genomic_DNA"/>
</dbReference>
<keyword evidence="2" id="KW-1185">Reference proteome</keyword>
<sequence length="83" mass="9282">MAQNSLRDPLIERRSSQNNFDELWSNLTLAQKFAASSLTKYGYKLSYIRCSSAGNVAFMTVDDNVATIEIDGEINTTPSVFVR</sequence>
<evidence type="ECO:0000313" key="1">
    <source>
        <dbReference type="EMBL" id="MDT0603186.1"/>
    </source>
</evidence>
<comment type="caution">
    <text evidence="1">The sequence shown here is derived from an EMBL/GenBank/DDBJ whole genome shotgun (WGS) entry which is preliminary data.</text>
</comment>
<evidence type="ECO:0000313" key="2">
    <source>
        <dbReference type="Proteomes" id="UP001266357"/>
    </source>
</evidence>
<proteinExistence type="predicted"/>
<accession>A0ABU2ZZ36</accession>
<dbReference type="Proteomes" id="UP001266357">
    <property type="component" value="Unassembled WGS sequence"/>
</dbReference>
<name>A0ABU2ZZ36_9GAMM</name>
<reference evidence="1 2" key="1">
    <citation type="submission" date="2023-09" db="EMBL/GenBank/DDBJ databases">
        <authorList>
            <person name="Rey-Velasco X."/>
        </authorList>
    </citation>
    <scope>NUCLEOTIDE SEQUENCE [LARGE SCALE GENOMIC DNA]</scope>
    <source>
        <strain evidence="1 2">W431</strain>
    </source>
</reference>